<keyword evidence="3" id="KW-1185">Reference proteome</keyword>
<sequence length="193" mass="21648">MILHFLIHHGMRPACGLWKGAGVVPKYAVHDVTATLGEDAAKILATRRRHKHGPEELPRSWISTSPFLRNQSFVRVTSYCIRRLNAKNFRCIRCSRAPRLVVAVHCSRKPGDVDGLSYTGRFLRASGQIPCDLRYGPPEAIKVIPEDDSQMEYLFAGMVTPPVISRRRKSLHPTPAARRQGIFPTTSTASNDY</sequence>
<comment type="caution">
    <text evidence="2">The sequence shown here is derived from an EMBL/GenBank/DDBJ whole genome shotgun (WGS) entry which is preliminary data.</text>
</comment>
<dbReference type="GeneID" id="85465845"/>
<name>A0AAJ0ANE4_9PEZI</name>
<protein>
    <submittedName>
        <fullName evidence="2">Uncharacterized protein</fullName>
    </submittedName>
</protein>
<dbReference type="EMBL" id="JAHMHR010000015">
    <property type="protein sequence ID" value="KAK1687411.1"/>
    <property type="molecule type" value="Genomic_DNA"/>
</dbReference>
<organism evidence="2 3">
    <name type="scientific">Colletotrichum godetiae</name>
    <dbReference type="NCBI Taxonomy" id="1209918"/>
    <lineage>
        <taxon>Eukaryota</taxon>
        <taxon>Fungi</taxon>
        <taxon>Dikarya</taxon>
        <taxon>Ascomycota</taxon>
        <taxon>Pezizomycotina</taxon>
        <taxon>Sordariomycetes</taxon>
        <taxon>Hypocreomycetidae</taxon>
        <taxon>Glomerellales</taxon>
        <taxon>Glomerellaceae</taxon>
        <taxon>Colletotrichum</taxon>
        <taxon>Colletotrichum acutatum species complex</taxon>
    </lineage>
</organism>
<dbReference type="AlphaFoldDB" id="A0AAJ0ANE4"/>
<proteinExistence type="predicted"/>
<dbReference type="RefSeq" id="XP_060431106.1">
    <property type="nucleotide sequence ID" value="XM_060581319.1"/>
</dbReference>
<evidence type="ECO:0000313" key="3">
    <source>
        <dbReference type="Proteomes" id="UP001224890"/>
    </source>
</evidence>
<dbReference type="Proteomes" id="UP001224890">
    <property type="component" value="Unassembled WGS sequence"/>
</dbReference>
<feature type="region of interest" description="Disordered" evidence="1">
    <location>
        <begin position="166"/>
        <end position="193"/>
    </location>
</feature>
<evidence type="ECO:0000313" key="2">
    <source>
        <dbReference type="EMBL" id="KAK1687411.1"/>
    </source>
</evidence>
<reference evidence="2" key="1">
    <citation type="submission" date="2021-06" db="EMBL/GenBank/DDBJ databases">
        <title>Comparative genomics, transcriptomics and evolutionary studies reveal genomic signatures of adaptation to plant cell wall in hemibiotrophic fungi.</title>
        <authorList>
            <consortium name="DOE Joint Genome Institute"/>
            <person name="Baroncelli R."/>
            <person name="Diaz J.F."/>
            <person name="Benocci T."/>
            <person name="Peng M."/>
            <person name="Battaglia E."/>
            <person name="Haridas S."/>
            <person name="Andreopoulos W."/>
            <person name="Labutti K."/>
            <person name="Pangilinan J."/>
            <person name="Floch G.L."/>
            <person name="Makela M.R."/>
            <person name="Henrissat B."/>
            <person name="Grigoriev I.V."/>
            <person name="Crouch J.A."/>
            <person name="De Vries R.P."/>
            <person name="Sukno S.A."/>
            <person name="Thon M.R."/>
        </authorList>
    </citation>
    <scope>NUCLEOTIDE SEQUENCE</scope>
    <source>
        <strain evidence="2">CBS 193.32</strain>
    </source>
</reference>
<gene>
    <name evidence="2" type="ORF">BDP55DRAFT_92389</name>
</gene>
<accession>A0AAJ0ANE4</accession>
<feature type="compositionally biased region" description="Polar residues" evidence="1">
    <location>
        <begin position="183"/>
        <end position="193"/>
    </location>
</feature>
<evidence type="ECO:0000256" key="1">
    <source>
        <dbReference type="SAM" id="MobiDB-lite"/>
    </source>
</evidence>